<feature type="compositionally biased region" description="Basic and acidic residues" evidence="1">
    <location>
        <begin position="263"/>
        <end position="289"/>
    </location>
</feature>
<evidence type="ECO:0000256" key="1">
    <source>
        <dbReference type="SAM" id="MobiDB-lite"/>
    </source>
</evidence>
<evidence type="ECO:0000313" key="4">
    <source>
        <dbReference type="RefSeq" id="XP_017300263.1"/>
    </source>
</evidence>
<feature type="compositionally biased region" description="Basic and acidic residues" evidence="1">
    <location>
        <begin position="307"/>
        <end position="319"/>
    </location>
</feature>
<dbReference type="GO" id="GO:0031032">
    <property type="term" value="P:actomyosin structure organization"/>
    <property type="evidence" value="ECO:0007669"/>
    <property type="project" value="TreeGrafter"/>
</dbReference>
<dbReference type="SMART" id="SM01195">
    <property type="entry name" value="FA"/>
    <property type="match status" value="1"/>
</dbReference>
<feature type="region of interest" description="Disordered" evidence="1">
    <location>
        <begin position="591"/>
        <end position="711"/>
    </location>
</feature>
<protein>
    <submittedName>
        <fullName evidence="4">Glutamic acid-rich protein</fullName>
    </submittedName>
</protein>
<sequence>MTLLWYHRNNRNEESGSNDLDIITRLMAPEQPQKAGLFPRFGSKFRYSGRTHYETKRMPIERPAPHFERSLSGRYLSSRSMDALGVPRHNSEQYDMDESFGKRHTIPFTPKSLNSNDTDKSDPSVKKSKKDQSPSSIFGRIGSMKKSPKNKKDRKDRDRSVSPDSSEDKENDSRISLSKKFGAKDSKKKGDKSPDSKDKKTKKDKKGDRSVSPVSQDNVSRVSLKEKGNDSQSSLTRKGEKEKVTDSTPEKGGLFGRIGSMKSPKDKKSKKDQERSVSPDSTEDKENDSRSSLSKKFGLKDSKKKAEKLESEKSPESKDKKSKKDKSGDSKRSSKISKRDSTASQSSSTAGEKEKSTDLGETTLAGGPPTGSPQLPVYTKEYDYEVGGNAASRKRLIKGFTYEKTDISKDSDSDLQKSSPSPTKQVALAFNYAPGESQKLTESAAEKSKAFLEKSEKPSTEIKTPGIDYVESAGLKEKHKKEFAHENTSIVKHLFGTSESKSKKSEHKESLKDRLFKSDKSSSDKKKAEKNDPKDTEGESPEKSDQEVIERIIRENVTEKQKGDKSQNKRESAEILEKEKIEKALKELEKAEKGISDLSLNEKEKSKAESEKSVDGTSGKSKSGSPEKKSLLTEYSGENIPAKEKVKESKEKAKEAKEKAKEEAKEKSKESKEKAKEKVKESKDKGKDGKEKDKKEKDKSPSKDKTSSKNKFFMARTSLSLKSAENVDNGARSPFVTATAITTRTATTHQDLETKAKTSQVEEKTVAHTTTTSGLRQEQRTVTQEVRATSTILADNNIEAENVDNGARSPFVTATAITTRTATTHQDLETKAKTSQVTIQLRYFFNALMTGFSHCELFHSTNGRFQLVRKFVQRFVSLFQSSEEAEDFEYEIRMEPNLVDPHTI</sequence>
<feature type="region of interest" description="Disordered" evidence="1">
    <location>
        <begin position="93"/>
        <end position="378"/>
    </location>
</feature>
<feature type="compositionally biased region" description="Basic and acidic residues" evidence="1">
    <location>
        <begin position="641"/>
        <end position="707"/>
    </location>
</feature>
<feature type="region of interest" description="Disordered" evidence="1">
    <location>
        <begin position="435"/>
        <end position="468"/>
    </location>
</feature>
<gene>
    <name evidence="4" type="primary">LOC103510883</name>
</gene>
<feature type="region of interest" description="Disordered" evidence="1">
    <location>
        <begin position="753"/>
        <end position="782"/>
    </location>
</feature>
<dbReference type="STRING" id="121845.A0A1S4EDL9"/>
<dbReference type="AlphaFoldDB" id="A0A1S4EDL9"/>
<dbReference type="Proteomes" id="UP000079169">
    <property type="component" value="Unplaced"/>
</dbReference>
<dbReference type="PANTHER" id="PTHR23280:SF21">
    <property type="entry name" value="PROTEIN 4.1 HOMOLOG"/>
    <property type="match status" value="1"/>
</dbReference>
<feature type="compositionally biased region" description="Basic and acidic residues" evidence="1">
    <location>
        <begin position="325"/>
        <end position="341"/>
    </location>
</feature>
<feature type="compositionally biased region" description="Basic and acidic residues" evidence="1">
    <location>
        <begin position="237"/>
        <end position="249"/>
    </location>
</feature>
<dbReference type="GeneID" id="103510883"/>
<dbReference type="Pfam" id="PF08736">
    <property type="entry name" value="FA"/>
    <property type="match status" value="1"/>
</dbReference>
<accession>A0A1S4EDL9</accession>
<evidence type="ECO:0000259" key="2">
    <source>
        <dbReference type="SMART" id="SM01195"/>
    </source>
</evidence>
<feature type="compositionally biased region" description="Polar residues" evidence="1">
    <location>
        <begin position="767"/>
        <end position="782"/>
    </location>
</feature>
<feature type="compositionally biased region" description="Basic and acidic residues" evidence="1">
    <location>
        <begin position="591"/>
        <end position="614"/>
    </location>
</feature>
<dbReference type="KEGG" id="dci:103510883"/>
<name>A0A1S4EDL9_DIACI</name>
<feature type="compositionally biased region" description="Basic and acidic residues" evidence="1">
    <location>
        <begin position="153"/>
        <end position="173"/>
    </location>
</feature>
<proteinExistence type="predicted"/>
<feature type="compositionally biased region" description="Polar residues" evidence="1">
    <location>
        <begin position="212"/>
        <end position="221"/>
    </location>
</feature>
<dbReference type="GO" id="GO:0005856">
    <property type="term" value="C:cytoskeleton"/>
    <property type="evidence" value="ECO:0007669"/>
    <property type="project" value="TreeGrafter"/>
</dbReference>
<dbReference type="PaxDb" id="121845-A0A1S4EDL9"/>
<dbReference type="OMA" id="MANIMGE"/>
<dbReference type="RefSeq" id="XP_017300263.1">
    <property type="nucleotide sequence ID" value="XM_017444774.1"/>
</dbReference>
<feature type="compositionally biased region" description="Basic and acidic residues" evidence="1">
    <location>
        <begin position="753"/>
        <end position="766"/>
    </location>
</feature>
<feature type="region of interest" description="Disordered" evidence="1">
    <location>
        <begin position="403"/>
        <end position="422"/>
    </location>
</feature>
<feature type="domain" description="FERM adjacent" evidence="2">
    <location>
        <begin position="35"/>
        <end position="80"/>
    </location>
</feature>
<dbReference type="GO" id="GO:0005886">
    <property type="term" value="C:plasma membrane"/>
    <property type="evidence" value="ECO:0007669"/>
    <property type="project" value="TreeGrafter"/>
</dbReference>
<dbReference type="PANTHER" id="PTHR23280">
    <property type="entry name" value="4.1 G PROTEIN"/>
    <property type="match status" value="1"/>
</dbReference>
<reference evidence="4" key="1">
    <citation type="submission" date="2025-08" db="UniProtKB">
        <authorList>
            <consortium name="RefSeq"/>
        </authorList>
    </citation>
    <scope>IDENTIFICATION</scope>
</reference>
<feature type="compositionally biased region" description="Low complexity" evidence="1">
    <location>
        <begin position="615"/>
        <end position="624"/>
    </location>
</feature>
<feature type="compositionally biased region" description="Basic and acidic residues" evidence="1">
    <location>
        <begin position="500"/>
        <end position="577"/>
    </location>
</feature>
<feature type="region of interest" description="Disordered" evidence="1">
    <location>
        <begin position="480"/>
        <end position="577"/>
    </location>
</feature>
<keyword evidence="3" id="KW-1185">Reference proteome</keyword>
<evidence type="ECO:0000313" key="3">
    <source>
        <dbReference type="Proteomes" id="UP000079169"/>
    </source>
</evidence>
<dbReference type="InterPro" id="IPR014847">
    <property type="entry name" value="FA"/>
</dbReference>
<organism evidence="3 4">
    <name type="scientific">Diaphorina citri</name>
    <name type="common">Asian citrus psyllid</name>
    <dbReference type="NCBI Taxonomy" id="121845"/>
    <lineage>
        <taxon>Eukaryota</taxon>
        <taxon>Metazoa</taxon>
        <taxon>Ecdysozoa</taxon>
        <taxon>Arthropoda</taxon>
        <taxon>Hexapoda</taxon>
        <taxon>Insecta</taxon>
        <taxon>Pterygota</taxon>
        <taxon>Neoptera</taxon>
        <taxon>Paraneoptera</taxon>
        <taxon>Hemiptera</taxon>
        <taxon>Sternorrhyncha</taxon>
        <taxon>Psylloidea</taxon>
        <taxon>Psyllidae</taxon>
        <taxon>Diaphorininae</taxon>
        <taxon>Diaphorina</taxon>
    </lineage>
</organism>
<feature type="compositionally biased region" description="Basic and acidic residues" evidence="1">
    <location>
        <begin position="444"/>
        <end position="460"/>
    </location>
</feature>
<feature type="compositionally biased region" description="Basic and acidic residues" evidence="1">
    <location>
        <begin position="403"/>
        <end position="415"/>
    </location>
</feature>